<reference evidence="2 3" key="1">
    <citation type="submission" date="2014-04" db="EMBL/GenBank/DDBJ databases">
        <authorList>
            <consortium name="DOE Joint Genome Institute"/>
            <person name="Kuo A."/>
            <person name="Tarkka M."/>
            <person name="Buscot F."/>
            <person name="Kohler A."/>
            <person name="Nagy L.G."/>
            <person name="Floudas D."/>
            <person name="Copeland A."/>
            <person name="Barry K.W."/>
            <person name="Cichocki N."/>
            <person name="Veneault-Fourrey C."/>
            <person name="LaButti K."/>
            <person name="Lindquist E.A."/>
            <person name="Lipzen A."/>
            <person name="Lundell T."/>
            <person name="Morin E."/>
            <person name="Murat C."/>
            <person name="Sun H."/>
            <person name="Tunlid A."/>
            <person name="Henrissat B."/>
            <person name="Grigoriev I.V."/>
            <person name="Hibbett D.S."/>
            <person name="Martin F."/>
            <person name="Nordberg H.P."/>
            <person name="Cantor M.N."/>
            <person name="Hua S.X."/>
        </authorList>
    </citation>
    <scope>NUCLEOTIDE SEQUENCE [LARGE SCALE GENOMIC DNA]</scope>
    <source>
        <strain evidence="2 3">F 1598</strain>
    </source>
</reference>
<evidence type="ECO:0000256" key="1">
    <source>
        <dbReference type="SAM" id="Phobius"/>
    </source>
</evidence>
<reference evidence="3" key="2">
    <citation type="submission" date="2015-01" db="EMBL/GenBank/DDBJ databases">
        <title>Evolutionary Origins and Diversification of the Mycorrhizal Mutualists.</title>
        <authorList>
            <consortium name="DOE Joint Genome Institute"/>
            <consortium name="Mycorrhizal Genomics Consortium"/>
            <person name="Kohler A."/>
            <person name="Kuo A."/>
            <person name="Nagy L.G."/>
            <person name="Floudas D."/>
            <person name="Copeland A."/>
            <person name="Barry K.W."/>
            <person name="Cichocki N."/>
            <person name="Veneault-Fourrey C."/>
            <person name="LaButti K."/>
            <person name="Lindquist E.A."/>
            <person name="Lipzen A."/>
            <person name="Lundell T."/>
            <person name="Morin E."/>
            <person name="Murat C."/>
            <person name="Riley R."/>
            <person name="Ohm R."/>
            <person name="Sun H."/>
            <person name="Tunlid A."/>
            <person name="Henrissat B."/>
            <person name="Grigoriev I.V."/>
            <person name="Hibbett D.S."/>
            <person name="Martin F."/>
        </authorList>
    </citation>
    <scope>NUCLEOTIDE SEQUENCE [LARGE SCALE GENOMIC DNA]</scope>
    <source>
        <strain evidence="3">F 1598</strain>
    </source>
</reference>
<name>A0A0C3BBM5_PILCF</name>
<gene>
    <name evidence="2" type="ORF">PILCRDRAFT_92442</name>
</gene>
<proteinExistence type="predicted"/>
<sequence>MVGSQVSLSVEDINKLVHWIVNERTSSLTACPSISAMASLFPSSEEPMGLYRLKLQFMPLVTGPKNQFVTPELLQMDSDKVMAKDAQPTVSLCTSILLFMISITLILLGVASSKSGSGRKWDNKTNM</sequence>
<dbReference type="AlphaFoldDB" id="A0A0C3BBM5"/>
<feature type="transmembrane region" description="Helical" evidence="1">
    <location>
        <begin position="89"/>
        <end position="111"/>
    </location>
</feature>
<dbReference type="HOGENOM" id="CLU_1971366_0_0_1"/>
<organism evidence="2 3">
    <name type="scientific">Piloderma croceum (strain F 1598)</name>
    <dbReference type="NCBI Taxonomy" id="765440"/>
    <lineage>
        <taxon>Eukaryota</taxon>
        <taxon>Fungi</taxon>
        <taxon>Dikarya</taxon>
        <taxon>Basidiomycota</taxon>
        <taxon>Agaricomycotina</taxon>
        <taxon>Agaricomycetes</taxon>
        <taxon>Agaricomycetidae</taxon>
        <taxon>Atheliales</taxon>
        <taxon>Atheliaceae</taxon>
        <taxon>Piloderma</taxon>
    </lineage>
</organism>
<keyword evidence="3" id="KW-1185">Reference proteome</keyword>
<dbReference type="EMBL" id="KN833056">
    <property type="protein sequence ID" value="KIM74722.1"/>
    <property type="molecule type" value="Genomic_DNA"/>
</dbReference>
<protein>
    <submittedName>
        <fullName evidence="2">Uncharacterized protein</fullName>
    </submittedName>
</protein>
<dbReference type="Proteomes" id="UP000054166">
    <property type="component" value="Unassembled WGS sequence"/>
</dbReference>
<keyword evidence="1" id="KW-0472">Membrane</keyword>
<accession>A0A0C3BBM5</accession>
<keyword evidence="1" id="KW-1133">Transmembrane helix</keyword>
<keyword evidence="1" id="KW-0812">Transmembrane</keyword>
<evidence type="ECO:0000313" key="3">
    <source>
        <dbReference type="Proteomes" id="UP000054166"/>
    </source>
</evidence>
<evidence type="ECO:0000313" key="2">
    <source>
        <dbReference type="EMBL" id="KIM74722.1"/>
    </source>
</evidence>
<dbReference type="InParanoid" id="A0A0C3BBM5"/>